<feature type="transmembrane region" description="Helical" evidence="2">
    <location>
        <begin position="164"/>
        <end position="185"/>
    </location>
</feature>
<evidence type="ECO:0000313" key="5">
    <source>
        <dbReference type="EMBL" id="CAE8702555.1"/>
    </source>
</evidence>
<keyword evidence="2" id="KW-0472">Membrane</keyword>
<dbReference type="Proteomes" id="UP000626109">
    <property type="component" value="Unassembled WGS sequence"/>
</dbReference>
<keyword evidence="2" id="KW-1133">Transmembrane helix</keyword>
<feature type="region of interest" description="Disordered" evidence="1">
    <location>
        <begin position="66"/>
        <end position="118"/>
    </location>
</feature>
<name>A0A813I6M5_POLGL</name>
<evidence type="ECO:0000256" key="2">
    <source>
        <dbReference type="SAM" id="Phobius"/>
    </source>
</evidence>
<feature type="compositionally biased region" description="Basic and acidic residues" evidence="1">
    <location>
        <begin position="66"/>
        <end position="84"/>
    </location>
</feature>
<feature type="transmembrane region" description="Helical" evidence="2">
    <location>
        <begin position="274"/>
        <end position="293"/>
    </location>
</feature>
<dbReference type="EMBL" id="CAJNNV010032306">
    <property type="protein sequence ID" value="CAE8639581.1"/>
    <property type="molecule type" value="Genomic_DNA"/>
</dbReference>
<feature type="transmembrane region" description="Helical" evidence="2">
    <location>
        <begin position="371"/>
        <end position="394"/>
    </location>
</feature>
<feature type="transmembrane region" description="Helical" evidence="2">
    <location>
        <begin position="338"/>
        <end position="365"/>
    </location>
</feature>
<sequence length="481" mass="54035">MSMDSVLPPGHVHEGHAWMAQMRQELMVEIRQELMPEMRCMQKDLEQRLQAWATSLEQRLGELEKPVEASHGDHVRPHWREQTLHQKKPLARVRSSLKENHHAAPKAEGAGTQGVVPSEVSSDGILQTVEPATADEAESTTTMLFLKEDIYTDVVMCMARRKPLALATSLLVMLLCVTLQFLFVLDMVQIVAVDDLTSSTDVITVTGDKSRNVNIFSAWAKEPLPPGGRSEFSANFTMVDWVCSGSSWSWYGDKVTTMDEYHRPWRGFGLASKLKTGVLFGCLVVFVWGATVIKKLRSALSFAMLITLPRSNGDVPDYEFDELERVGHLHSLSFQAKAVVILITIIRCVVCGLLLHFGALFLVYTGKLTDFILNTVALAFIFDFETLFFEVFLAHDKQVSIHTLAVPQGKIHRKFASSVIQLGHMTEIVIIIVLAIVVLGYERQYLSVYANVYYEEVYKLICPRGMSSRGTKPVKMDKLDE</sequence>
<gene>
    <name evidence="3" type="ORF">PGLA1383_LOCUS54607</name>
    <name evidence="5" type="ORF">PGLA2088_LOCUS32468</name>
    <name evidence="4" type="ORF">PGLA2088_LOCUS4659</name>
</gene>
<evidence type="ECO:0000256" key="1">
    <source>
        <dbReference type="SAM" id="MobiDB-lite"/>
    </source>
</evidence>
<accession>A0A813I6M5</accession>
<reference evidence="4" key="1">
    <citation type="submission" date="2021-02" db="EMBL/GenBank/DDBJ databases">
        <authorList>
            <person name="Dougan E. K."/>
            <person name="Rhodes N."/>
            <person name="Thang M."/>
            <person name="Chan C."/>
        </authorList>
    </citation>
    <scope>NUCLEOTIDE SEQUENCE</scope>
</reference>
<evidence type="ECO:0000313" key="3">
    <source>
        <dbReference type="EMBL" id="CAE8639581.1"/>
    </source>
</evidence>
<dbReference type="Proteomes" id="UP000654075">
    <property type="component" value="Unassembled WGS sequence"/>
</dbReference>
<comment type="caution">
    <text evidence="4">The sequence shown here is derived from an EMBL/GenBank/DDBJ whole genome shotgun (WGS) entry which is preliminary data.</text>
</comment>
<keyword evidence="2" id="KW-0812">Transmembrane</keyword>
<dbReference type="AlphaFoldDB" id="A0A813I6M5"/>
<proteinExistence type="predicted"/>
<organism evidence="4 6">
    <name type="scientific">Polarella glacialis</name>
    <name type="common">Dinoflagellate</name>
    <dbReference type="NCBI Taxonomy" id="89957"/>
    <lineage>
        <taxon>Eukaryota</taxon>
        <taxon>Sar</taxon>
        <taxon>Alveolata</taxon>
        <taxon>Dinophyceae</taxon>
        <taxon>Suessiales</taxon>
        <taxon>Suessiaceae</taxon>
        <taxon>Polarella</taxon>
    </lineage>
</organism>
<evidence type="ECO:0000313" key="4">
    <source>
        <dbReference type="EMBL" id="CAE8646272.1"/>
    </source>
</evidence>
<dbReference type="EMBL" id="CAJNNW010030126">
    <property type="protein sequence ID" value="CAE8702555.1"/>
    <property type="molecule type" value="Genomic_DNA"/>
</dbReference>
<feature type="transmembrane region" description="Helical" evidence="2">
    <location>
        <begin position="415"/>
        <end position="441"/>
    </location>
</feature>
<protein>
    <submittedName>
        <fullName evidence="4">Uncharacterized protein</fullName>
    </submittedName>
</protein>
<keyword evidence="7" id="KW-1185">Reference proteome</keyword>
<evidence type="ECO:0000313" key="6">
    <source>
        <dbReference type="Proteomes" id="UP000626109"/>
    </source>
</evidence>
<evidence type="ECO:0000313" key="7">
    <source>
        <dbReference type="Proteomes" id="UP000654075"/>
    </source>
</evidence>
<dbReference type="EMBL" id="CAJNNW010004271">
    <property type="protein sequence ID" value="CAE8646272.1"/>
    <property type="molecule type" value="Genomic_DNA"/>
</dbReference>